<reference evidence="1 2" key="1">
    <citation type="submission" date="2019-03" db="EMBL/GenBank/DDBJ databases">
        <authorList>
            <consortium name="Pathogen Informatics"/>
        </authorList>
    </citation>
    <scope>NUCLEOTIDE SEQUENCE [LARGE SCALE GENOMIC DNA]</scope>
    <source>
        <strain evidence="1 2">NCTC9001</strain>
    </source>
</reference>
<gene>
    <name evidence="1" type="ORF">NCTC9001_01618</name>
</gene>
<dbReference type="EMBL" id="CAADIS010000004">
    <property type="protein sequence ID" value="VFS16830.1"/>
    <property type="molecule type" value="Genomic_DNA"/>
</dbReference>
<dbReference type="Proteomes" id="UP000372890">
    <property type="component" value="Unassembled WGS sequence"/>
</dbReference>
<proteinExistence type="predicted"/>
<evidence type="ECO:0000313" key="2">
    <source>
        <dbReference type="Proteomes" id="UP000372890"/>
    </source>
</evidence>
<evidence type="ECO:0000313" key="1">
    <source>
        <dbReference type="EMBL" id="VFS16830.1"/>
    </source>
</evidence>
<accession>A0A484WY92</accession>
<dbReference type="AlphaFoldDB" id="A0A484WY92"/>
<organism evidence="1 2">
    <name type="scientific">Escherichia coli</name>
    <dbReference type="NCBI Taxonomy" id="562"/>
    <lineage>
        <taxon>Bacteria</taxon>
        <taxon>Pseudomonadati</taxon>
        <taxon>Pseudomonadota</taxon>
        <taxon>Gammaproteobacteria</taxon>
        <taxon>Enterobacterales</taxon>
        <taxon>Enterobacteriaceae</taxon>
        <taxon>Escherichia</taxon>
    </lineage>
</organism>
<name>A0A484WY92_ECOLX</name>
<protein>
    <submittedName>
        <fullName evidence="1">Intimin ((Attaching and effacing protein) or invasin protein (SivH-like))</fullName>
    </submittedName>
</protein>
<sequence>MVEITVQQDRKIELIVNNIANVPEENNHSHEASAQADGVDGVVMDLDVTDSFGDNTDRNGDALPEDNLTPQLYDAQDKRVTLTNKPCSTDNPCVFIAKQDKEKGTVTLSSTLPGTYRWKAKAAPYDDSNYVDVTFLGAEIGGLNAFIYRVGAAKPSNLIGKDKEPLPLNNTYRFVLWRDNNKDGVFQQVEKLTDEEMVQYDYKWEFTGKSINGEVGAQANTSNEDIVIPATNREAAQTYGAQAGDGLQGYGLRVLYTKK</sequence>